<feature type="coiled-coil region" evidence="1">
    <location>
        <begin position="287"/>
        <end position="363"/>
    </location>
</feature>
<proteinExistence type="predicted"/>
<feature type="compositionally biased region" description="Acidic residues" evidence="2">
    <location>
        <begin position="34"/>
        <end position="47"/>
    </location>
</feature>
<sequence length="905" mass="104730">MSENNSTGTGDNDYLNDPQIEEEEEDVGPLPFENDIEEDELEEDGENELNGANGMTADHPLFKKLNDDIKRQLNQQSDDLDVQIRDKTALRNQLSNDREQVGVELYTIQQHLAKLHQRLTDANTAREAAEADRIEQEKALKEEREILKQAQDELLARTREYEKQRTDLDKLNETVLLLEKENEKVADEKQVAKRKAYKSEQSATQTEVAKQEQDLYINRLTEQIQEVSSQLSVLDAQILAQRGETKTARDALLQANLEMEKVSFEKNHLIQDWNSALLLVKKRSITLQEIEQATAKQDEEIRSLQNEESGLKKQIQKQQEETEKNTLMLNKITSRIQYLDGKINEASEERQSLQKQLENLYAMVHEKEIIVSRLLVERNNVKNEFNNSLKGTNEISNQIHQIEDTIIKQVTEQSNLKRETVAAQHKVEGIRDQIVSKDRELANLQNEVVRLKIDKLNIGAQTDKLKVGLNEILEELKQKDKLISQYETQIRKNTVDIEKRQGEVDKLNRLFESLKNEQNGEELGPLERAIRDLTKKASDCDETIQESQTNWLKKQTELVQLSKASEELEKQNNTITAHIAVLTRKRDRIDNQLKATEKEIARYQEQIRLHQREMSKLGEKLNEQNANGTNLTEGNINMEADILNNLQKLEEEAAKAETQIEELAAARENLAEDLMETEKSIMMWEKKLQLAKEMREALDPNYGAAELKSMKKDISRMELRLKQIKKQQQLIIQEMEYALNRRETIATKSQVKGRSNKDRTNVEVTKGIKGLQSEIKRLQSESAKLDASMRENVELQKELGAEIEQFAHMERETKQSVSEAEKQLHEEEKAKLTNQSKLERLQAKQRLFAQKNAKNILKSTDGFEQAFDNLKQQENQLTNLMDMISNDFPHLSENIQYIKDRVMSD</sequence>
<protein>
    <submittedName>
        <fullName evidence="3">Coiled-coil domain-containing protein 40</fullName>
    </submittedName>
</protein>
<dbReference type="PANTHER" id="PTHR16275:SF8">
    <property type="entry name" value="COILED-COIL DOMAIN-CONTAINING PROTEIN 40"/>
    <property type="match status" value="1"/>
</dbReference>
<evidence type="ECO:0000256" key="2">
    <source>
        <dbReference type="SAM" id="MobiDB-lite"/>
    </source>
</evidence>
<dbReference type="EMBL" id="JAPFFF010000007">
    <property type="protein sequence ID" value="KAK8886296.1"/>
    <property type="molecule type" value="Genomic_DNA"/>
</dbReference>
<dbReference type="Gene3D" id="1.10.287.1490">
    <property type="match status" value="1"/>
</dbReference>
<evidence type="ECO:0000313" key="3">
    <source>
        <dbReference type="EMBL" id="KAK8886296.1"/>
    </source>
</evidence>
<dbReference type="InterPro" id="IPR037386">
    <property type="entry name" value="CCDC40"/>
</dbReference>
<feature type="coiled-coil region" evidence="1">
    <location>
        <begin position="579"/>
        <end position="727"/>
    </location>
</feature>
<dbReference type="Proteomes" id="UP001470230">
    <property type="component" value="Unassembled WGS sequence"/>
</dbReference>
<feature type="coiled-coil region" evidence="1">
    <location>
        <begin position="112"/>
        <end position="237"/>
    </location>
</feature>
<feature type="region of interest" description="Disordered" evidence="2">
    <location>
        <begin position="1"/>
        <end position="59"/>
    </location>
</feature>
<feature type="compositionally biased region" description="Polar residues" evidence="2">
    <location>
        <begin position="1"/>
        <end position="10"/>
    </location>
</feature>
<name>A0ABR2K693_9EUKA</name>
<feature type="coiled-coil region" evidence="1">
    <location>
        <begin position="427"/>
        <end position="517"/>
    </location>
</feature>
<evidence type="ECO:0000313" key="4">
    <source>
        <dbReference type="Proteomes" id="UP001470230"/>
    </source>
</evidence>
<dbReference type="PANTHER" id="PTHR16275">
    <property type="entry name" value="COILED-COIL DOMAIN-CONTAINING PROTEIN 40"/>
    <property type="match status" value="1"/>
</dbReference>
<evidence type="ECO:0000256" key="1">
    <source>
        <dbReference type="SAM" id="Coils"/>
    </source>
</evidence>
<organism evidence="3 4">
    <name type="scientific">Tritrichomonas musculus</name>
    <dbReference type="NCBI Taxonomy" id="1915356"/>
    <lineage>
        <taxon>Eukaryota</taxon>
        <taxon>Metamonada</taxon>
        <taxon>Parabasalia</taxon>
        <taxon>Tritrichomonadida</taxon>
        <taxon>Tritrichomonadidae</taxon>
        <taxon>Tritrichomonas</taxon>
    </lineage>
</organism>
<reference evidence="3 4" key="1">
    <citation type="submission" date="2024-04" db="EMBL/GenBank/DDBJ databases">
        <title>Tritrichomonas musculus Genome.</title>
        <authorList>
            <person name="Alves-Ferreira E."/>
            <person name="Grigg M."/>
            <person name="Lorenzi H."/>
            <person name="Galac M."/>
        </authorList>
    </citation>
    <scope>NUCLEOTIDE SEQUENCE [LARGE SCALE GENOMIC DNA]</scope>
    <source>
        <strain evidence="3 4">EAF2021</strain>
    </source>
</reference>
<feature type="coiled-coil region" evidence="1">
    <location>
        <begin position="761"/>
        <end position="830"/>
    </location>
</feature>
<keyword evidence="1" id="KW-0175">Coiled coil</keyword>
<gene>
    <name evidence="3" type="ORF">M9Y10_041758</name>
</gene>
<accession>A0ABR2K693</accession>
<comment type="caution">
    <text evidence="3">The sequence shown here is derived from an EMBL/GenBank/DDBJ whole genome shotgun (WGS) entry which is preliminary data.</text>
</comment>
<keyword evidence="4" id="KW-1185">Reference proteome</keyword>